<dbReference type="GO" id="GO:0033314">
    <property type="term" value="P:mitotic DNA replication checkpoint signaling"/>
    <property type="evidence" value="ECO:0007669"/>
    <property type="project" value="TreeGrafter"/>
</dbReference>
<dbReference type="AlphaFoldDB" id="G0W653"/>
<feature type="compositionally biased region" description="Acidic residues" evidence="8">
    <location>
        <begin position="739"/>
        <end position="748"/>
    </location>
</feature>
<dbReference type="GO" id="GO:0031389">
    <property type="term" value="C:Rad17 RFC-like complex"/>
    <property type="evidence" value="ECO:0007669"/>
    <property type="project" value="EnsemblFungi"/>
</dbReference>
<dbReference type="Pfam" id="PF03215">
    <property type="entry name" value="Rad17"/>
    <property type="match status" value="1"/>
</dbReference>
<dbReference type="GO" id="GO:0007131">
    <property type="term" value="P:reciprocal meiotic recombination"/>
    <property type="evidence" value="ECO:0007669"/>
    <property type="project" value="EnsemblFungi"/>
</dbReference>
<dbReference type="KEGG" id="ndi:NDAI_0B02290"/>
<feature type="region of interest" description="Disordered" evidence="8">
    <location>
        <begin position="646"/>
        <end position="748"/>
    </location>
</feature>
<organism evidence="10 11">
    <name type="scientific">Naumovozyma dairenensis (strain ATCC 10597 / BCRC 20456 / CBS 421 / NBRC 0211 / NRRL Y-12639)</name>
    <name type="common">Saccharomyces dairenensis</name>
    <dbReference type="NCBI Taxonomy" id="1071378"/>
    <lineage>
        <taxon>Eukaryota</taxon>
        <taxon>Fungi</taxon>
        <taxon>Dikarya</taxon>
        <taxon>Ascomycota</taxon>
        <taxon>Saccharomycotina</taxon>
        <taxon>Saccharomycetes</taxon>
        <taxon>Saccharomycetales</taxon>
        <taxon>Saccharomycetaceae</taxon>
        <taxon>Naumovozyma</taxon>
    </lineage>
</organism>
<dbReference type="GO" id="GO:0003689">
    <property type="term" value="F:DNA clamp loader activity"/>
    <property type="evidence" value="ECO:0007669"/>
    <property type="project" value="EnsemblFungi"/>
</dbReference>
<dbReference type="Proteomes" id="UP000000689">
    <property type="component" value="Chromosome 2"/>
</dbReference>
<evidence type="ECO:0000313" key="11">
    <source>
        <dbReference type="Proteomes" id="UP000000689"/>
    </source>
</evidence>
<dbReference type="GO" id="GO:0005524">
    <property type="term" value="F:ATP binding"/>
    <property type="evidence" value="ECO:0007669"/>
    <property type="project" value="UniProtKB-KW"/>
</dbReference>
<dbReference type="GO" id="GO:0005634">
    <property type="term" value="C:nucleus"/>
    <property type="evidence" value="ECO:0007669"/>
    <property type="project" value="UniProtKB-SubCell"/>
</dbReference>
<dbReference type="CDD" id="cd00267">
    <property type="entry name" value="ABC_ATPase"/>
    <property type="match status" value="1"/>
</dbReference>
<accession>G0W653</accession>
<feature type="compositionally biased region" description="Basic and acidic residues" evidence="8">
    <location>
        <begin position="646"/>
        <end position="656"/>
    </location>
</feature>
<sequence>MGSQQLNNNNNTQPPPPLRHFSLSSLSSQINKWGSTSRSTSPVKKRLLSPSPPSSSSMSKKRKKKQVELQCQDSTTVEKEEDEADDYIPWYKKYEPASLDEVVVHKQKLKDVKDVFESMLHSHISNDDADGYPRILLLTGPSGSSKSTLIKQLAKELIPKYRNTNGLNSSGTISLMGKTRKPMEDVETNDIIEYSNDLLLNGMKTMDAFREFLNQCKYKCGNNLSVILIEDLPNVFHAETRYIFQKSLLEWLYSSDIKLPPLVICLTECEIERDNSYSSFTTSSFNIDSTFTAETVLGREILSHPRLKRIKFNSINRTLMKSHLMKLCEVNKELLIKNDKWKDRIRFIKDLISSNSTTGTGGNGDIRSGIASLEMWARSKSKTDDTSLLIDSTRESSISYFHGIGRIIYGSKDYKDDNEMINDLILNMKGMVGNDTFKLGLLENYGTFNKNKFDIKLASEIINSLSEGDTMNDVELFEYTLRKIRFEFHKMKKNDDSSYHHGKANFPREWKIRRLMNEFKIESEDFINVSLYKYNEVHQMNDIIYQYGYYGPFIRRIRNYKKKVLMHCLKNNGSSEMIKNMMDTLSVDDNIDLLRRIGGDIKVIDTEHYLISEDDTESQTRKSLDYLLRQRDYKLQKLIHMKEHNELKASHDGVDTRDDDTDRIDEKEKEEEEELLLNDRIEDSDSDETDIEVDFHRSNNAADDDADDDDDDESFYEMLSQKAPRTNHTSNIQHINDESLSDSDIENL</sequence>
<dbReference type="PANTHER" id="PTHR12172:SF0">
    <property type="entry name" value="CELL CYCLE CHECKPOINT PROTEIN RAD17"/>
    <property type="match status" value="1"/>
</dbReference>
<feature type="compositionally biased region" description="Acidic residues" evidence="8">
    <location>
        <begin position="702"/>
        <end position="715"/>
    </location>
</feature>
<dbReference type="RefSeq" id="XP_003668507.1">
    <property type="nucleotide sequence ID" value="XM_003668459.1"/>
</dbReference>
<keyword evidence="3" id="KW-0547">Nucleotide-binding</keyword>
<keyword evidence="6" id="KW-0539">Nucleus</keyword>
<dbReference type="GO" id="GO:0006289">
    <property type="term" value="P:nucleotide-excision repair"/>
    <property type="evidence" value="ECO:0007669"/>
    <property type="project" value="EnsemblFungi"/>
</dbReference>
<evidence type="ECO:0000256" key="1">
    <source>
        <dbReference type="ARBA" id="ARBA00004123"/>
    </source>
</evidence>
<dbReference type="GO" id="GO:0000077">
    <property type="term" value="P:DNA damage checkpoint signaling"/>
    <property type="evidence" value="ECO:0007669"/>
    <property type="project" value="EnsemblFungi"/>
</dbReference>
<gene>
    <name evidence="10" type="primary">NDAI0B02290</name>
    <name evidence="10" type="ordered locus">NDAI_0B02290</name>
</gene>
<keyword evidence="7" id="KW-0131">Cell cycle</keyword>
<dbReference type="Gene3D" id="3.40.50.300">
    <property type="entry name" value="P-loop containing nucleotide triphosphate hydrolases"/>
    <property type="match status" value="1"/>
</dbReference>
<dbReference type="OrthoDB" id="10265971at2759"/>
<dbReference type="STRING" id="1071378.G0W653"/>
<keyword evidence="4" id="KW-0227">DNA damage</keyword>
<feature type="compositionally biased region" description="Polar residues" evidence="8">
    <location>
        <begin position="22"/>
        <end position="40"/>
    </location>
</feature>
<reference evidence="10 11" key="1">
    <citation type="journal article" date="2011" name="Proc. Natl. Acad. Sci. U.S.A.">
        <title>Evolutionary erosion of yeast sex chromosomes by mating-type switching accidents.</title>
        <authorList>
            <person name="Gordon J.L."/>
            <person name="Armisen D."/>
            <person name="Proux-Wera E."/>
            <person name="Oheigeartaigh S.S."/>
            <person name="Byrne K.P."/>
            <person name="Wolfe K.H."/>
        </authorList>
    </citation>
    <scope>NUCLEOTIDE SEQUENCE [LARGE SCALE GENOMIC DNA]</scope>
    <source>
        <strain evidence="11">ATCC 10597 / BCRC 20456 / CBS 421 / NBRC 0211 / NRRL Y-12639</strain>
    </source>
</reference>
<dbReference type="GeneID" id="11497968"/>
<evidence type="ECO:0000256" key="4">
    <source>
        <dbReference type="ARBA" id="ARBA00022763"/>
    </source>
</evidence>
<dbReference type="OMA" id="PREWKIR"/>
<keyword evidence="5" id="KW-0067">ATP-binding</keyword>
<evidence type="ECO:0000313" key="10">
    <source>
        <dbReference type="EMBL" id="CCD23264.1"/>
    </source>
</evidence>
<dbReference type="HOGENOM" id="CLU_027373_0_0_1"/>
<dbReference type="InterPro" id="IPR027417">
    <property type="entry name" value="P-loop_NTPase"/>
</dbReference>
<comment type="similarity">
    <text evidence="2">Belongs to the rad17/RAD24 family.</text>
</comment>
<comment type="subcellular location">
    <subcellularLocation>
        <location evidence="1">Nucleus</location>
    </subcellularLocation>
</comment>
<protein>
    <recommendedName>
        <fullName evidence="9">AAA+ ATPase domain-containing protein</fullName>
    </recommendedName>
</protein>
<feature type="domain" description="AAA+ ATPase" evidence="9">
    <location>
        <begin position="132"/>
        <end position="316"/>
    </location>
</feature>
<feature type="region of interest" description="Disordered" evidence="8">
    <location>
        <begin position="1"/>
        <end position="80"/>
    </location>
</feature>
<evidence type="ECO:0000256" key="8">
    <source>
        <dbReference type="SAM" id="MobiDB-lite"/>
    </source>
</evidence>
<dbReference type="Pfam" id="PF25812">
    <property type="entry name" value="RAD24_helical"/>
    <property type="match status" value="1"/>
</dbReference>
<name>G0W653_NAUDC</name>
<evidence type="ECO:0000259" key="9">
    <source>
        <dbReference type="SMART" id="SM00382"/>
    </source>
</evidence>
<evidence type="ECO:0000256" key="2">
    <source>
        <dbReference type="ARBA" id="ARBA00006168"/>
    </source>
</evidence>
<dbReference type="SUPFAM" id="SSF52540">
    <property type="entry name" value="P-loop containing nucleoside triphosphate hydrolases"/>
    <property type="match status" value="1"/>
</dbReference>
<dbReference type="SMART" id="SM00382">
    <property type="entry name" value="AAA"/>
    <property type="match status" value="1"/>
</dbReference>
<dbReference type="InterPro" id="IPR003593">
    <property type="entry name" value="AAA+_ATPase"/>
</dbReference>
<evidence type="ECO:0000256" key="5">
    <source>
        <dbReference type="ARBA" id="ARBA00022840"/>
    </source>
</evidence>
<evidence type="ECO:0000256" key="7">
    <source>
        <dbReference type="ARBA" id="ARBA00023306"/>
    </source>
</evidence>
<feature type="compositionally biased region" description="Low complexity" evidence="8">
    <location>
        <begin position="1"/>
        <end position="12"/>
    </location>
</feature>
<evidence type="ECO:0000256" key="3">
    <source>
        <dbReference type="ARBA" id="ARBA00022741"/>
    </source>
</evidence>
<feature type="compositionally biased region" description="Acidic residues" evidence="8">
    <location>
        <begin position="657"/>
        <end position="676"/>
    </location>
</feature>
<dbReference type="eggNOG" id="KOG1970">
    <property type="taxonomic scope" value="Eukaryota"/>
</dbReference>
<evidence type="ECO:0000256" key="6">
    <source>
        <dbReference type="ARBA" id="ARBA00023242"/>
    </source>
</evidence>
<dbReference type="GO" id="GO:0003682">
    <property type="term" value="F:chromatin binding"/>
    <property type="evidence" value="ECO:0007669"/>
    <property type="project" value="TreeGrafter"/>
</dbReference>
<dbReference type="EMBL" id="HE580268">
    <property type="protein sequence ID" value="CCD23264.1"/>
    <property type="molecule type" value="Genomic_DNA"/>
</dbReference>
<dbReference type="InterPro" id="IPR057927">
    <property type="entry name" value="RAD24-like_helical"/>
</dbReference>
<dbReference type="InterPro" id="IPR004582">
    <property type="entry name" value="Checkpoint_prot_Rad17_Rad24"/>
</dbReference>
<feature type="compositionally biased region" description="Polar residues" evidence="8">
    <location>
        <begin position="723"/>
        <end position="734"/>
    </location>
</feature>
<dbReference type="PANTHER" id="PTHR12172">
    <property type="entry name" value="CELL CYCLE CHECKPOINT PROTEIN RAD17"/>
    <property type="match status" value="1"/>
</dbReference>
<keyword evidence="11" id="KW-1185">Reference proteome</keyword>
<proteinExistence type="inferred from homology"/>